<comment type="caution">
    <text evidence="2">The sequence shown here is derived from an EMBL/GenBank/DDBJ whole genome shotgun (WGS) entry which is preliminary data.</text>
</comment>
<feature type="signal peptide" evidence="1">
    <location>
        <begin position="1"/>
        <end position="24"/>
    </location>
</feature>
<evidence type="ECO:0000256" key="1">
    <source>
        <dbReference type="SAM" id="SignalP"/>
    </source>
</evidence>
<keyword evidence="3" id="KW-1185">Reference proteome</keyword>
<accession>A0A8B6BYK9</accession>
<feature type="chain" id="PRO_5032868944" evidence="1">
    <location>
        <begin position="25"/>
        <end position="79"/>
    </location>
</feature>
<evidence type="ECO:0000313" key="3">
    <source>
        <dbReference type="Proteomes" id="UP000596742"/>
    </source>
</evidence>
<dbReference type="PROSITE" id="PS51257">
    <property type="entry name" value="PROKAR_LIPOPROTEIN"/>
    <property type="match status" value="1"/>
</dbReference>
<proteinExistence type="predicted"/>
<organism evidence="2 3">
    <name type="scientific">Mytilus galloprovincialis</name>
    <name type="common">Mediterranean mussel</name>
    <dbReference type="NCBI Taxonomy" id="29158"/>
    <lineage>
        <taxon>Eukaryota</taxon>
        <taxon>Metazoa</taxon>
        <taxon>Spiralia</taxon>
        <taxon>Lophotrochozoa</taxon>
        <taxon>Mollusca</taxon>
        <taxon>Bivalvia</taxon>
        <taxon>Autobranchia</taxon>
        <taxon>Pteriomorphia</taxon>
        <taxon>Mytilida</taxon>
        <taxon>Mytiloidea</taxon>
        <taxon>Mytilidae</taxon>
        <taxon>Mytilinae</taxon>
        <taxon>Mytilus</taxon>
    </lineage>
</organism>
<dbReference type="EMBL" id="UYJE01000811">
    <property type="protein sequence ID" value="VDH96753.1"/>
    <property type="molecule type" value="Genomic_DNA"/>
</dbReference>
<keyword evidence="1" id="KW-0732">Signal</keyword>
<evidence type="ECO:0000313" key="2">
    <source>
        <dbReference type="EMBL" id="VDH96753.1"/>
    </source>
</evidence>
<dbReference type="Proteomes" id="UP000596742">
    <property type="component" value="Unassembled WGS sequence"/>
</dbReference>
<protein>
    <submittedName>
        <fullName evidence="2">Uncharacterized protein</fullName>
    </submittedName>
</protein>
<gene>
    <name evidence="2" type="ORF">MGAL_10B063570</name>
</gene>
<dbReference type="AlphaFoldDB" id="A0A8B6BYK9"/>
<reference evidence="2" key="1">
    <citation type="submission" date="2018-11" db="EMBL/GenBank/DDBJ databases">
        <authorList>
            <person name="Alioto T."/>
            <person name="Alioto T."/>
        </authorList>
    </citation>
    <scope>NUCLEOTIDE SEQUENCE</scope>
</reference>
<sequence>MKTYLQLSVLIVALVFMCACTVYAQQENETECRCDYSCDDNTEEEGSDYMARTQCDNYYHKCCILMKFWVDYPSSNTFG</sequence>
<name>A0A8B6BYK9_MYTGA</name>